<keyword evidence="2" id="KW-1185">Reference proteome</keyword>
<gene>
    <name evidence="1" type="ORF">XNOV1_A014931</name>
</gene>
<sequence length="83" mass="9505">MTAVQHQHLPPLTTDEQDMENVENFTDLRNNISNTGERLTDQNWQSCRGPPMTLEHLVVEIHHHGNKATTLYVSGHPHSDLRL</sequence>
<evidence type="ECO:0000313" key="1">
    <source>
        <dbReference type="EMBL" id="CAJ1050100.1"/>
    </source>
</evidence>
<dbReference type="EMBL" id="OY660864">
    <property type="protein sequence ID" value="CAJ1050100.1"/>
    <property type="molecule type" value="Genomic_DNA"/>
</dbReference>
<dbReference type="Proteomes" id="UP001178508">
    <property type="component" value="Chromosome 1"/>
</dbReference>
<name>A0AAV1EMY6_XYRNO</name>
<dbReference type="AlphaFoldDB" id="A0AAV1EMY6"/>
<organism evidence="1 2">
    <name type="scientific">Xyrichtys novacula</name>
    <name type="common">Pearly razorfish</name>
    <name type="synonym">Hemipteronotus novacula</name>
    <dbReference type="NCBI Taxonomy" id="13765"/>
    <lineage>
        <taxon>Eukaryota</taxon>
        <taxon>Metazoa</taxon>
        <taxon>Chordata</taxon>
        <taxon>Craniata</taxon>
        <taxon>Vertebrata</taxon>
        <taxon>Euteleostomi</taxon>
        <taxon>Actinopterygii</taxon>
        <taxon>Neopterygii</taxon>
        <taxon>Teleostei</taxon>
        <taxon>Neoteleostei</taxon>
        <taxon>Acanthomorphata</taxon>
        <taxon>Eupercaria</taxon>
        <taxon>Labriformes</taxon>
        <taxon>Labridae</taxon>
        <taxon>Xyrichtys</taxon>
    </lineage>
</organism>
<evidence type="ECO:0000313" key="2">
    <source>
        <dbReference type="Proteomes" id="UP001178508"/>
    </source>
</evidence>
<protein>
    <submittedName>
        <fullName evidence="1">Uncharacterized protein</fullName>
    </submittedName>
</protein>
<proteinExistence type="predicted"/>
<accession>A0AAV1EMY6</accession>
<reference evidence="1" key="1">
    <citation type="submission" date="2023-08" db="EMBL/GenBank/DDBJ databases">
        <authorList>
            <person name="Alioto T."/>
            <person name="Alioto T."/>
            <person name="Gomez Garrido J."/>
        </authorList>
    </citation>
    <scope>NUCLEOTIDE SEQUENCE</scope>
</reference>